<evidence type="ECO:0000313" key="5">
    <source>
        <dbReference type="Proteomes" id="UP001231518"/>
    </source>
</evidence>
<evidence type="ECO:0000259" key="2">
    <source>
        <dbReference type="Pfam" id="PF23055"/>
    </source>
</evidence>
<reference evidence="4" key="1">
    <citation type="submission" date="2023-03" db="EMBL/GenBank/DDBJ databases">
        <title>Chromosome-level genomes of two armyworms, Mythimna separata and Mythimna loreyi, provide insights into the biosynthesis and reception of sex pheromones.</title>
        <authorList>
            <person name="Zhao H."/>
        </authorList>
    </citation>
    <scope>NUCLEOTIDE SEQUENCE</scope>
    <source>
        <strain evidence="4">BeijingLab</strain>
        <tissue evidence="4">Pupa</tissue>
    </source>
</reference>
<proteinExistence type="predicted"/>
<feature type="region of interest" description="Disordered" evidence="1">
    <location>
        <begin position="240"/>
        <end position="264"/>
    </location>
</feature>
<organism evidence="4 5">
    <name type="scientific">Mythimna separata</name>
    <name type="common">Oriental armyworm</name>
    <name type="synonym">Pseudaletia separata</name>
    <dbReference type="NCBI Taxonomy" id="271217"/>
    <lineage>
        <taxon>Eukaryota</taxon>
        <taxon>Metazoa</taxon>
        <taxon>Ecdysozoa</taxon>
        <taxon>Arthropoda</taxon>
        <taxon>Hexapoda</taxon>
        <taxon>Insecta</taxon>
        <taxon>Pterygota</taxon>
        <taxon>Neoptera</taxon>
        <taxon>Endopterygota</taxon>
        <taxon>Lepidoptera</taxon>
        <taxon>Glossata</taxon>
        <taxon>Ditrysia</taxon>
        <taxon>Noctuoidea</taxon>
        <taxon>Noctuidae</taxon>
        <taxon>Noctuinae</taxon>
        <taxon>Hadenini</taxon>
        <taxon>Mythimna</taxon>
    </lineage>
</organism>
<evidence type="ECO:0000313" key="3">
    <source>
        <dbReference type="EMBL" id="KAJ8722995.1"/>
    </source>
</evidence>
<feature type="domain" description="DUF7041" evidence="2">
    <location>
        <begin position="45"/>
        <end position="126"/>
    </location>
</feature>
<dbReference type="Pfam" id="PF23055">
    <property type="entry name" value="DUF7041"/>
    <property type="match status" value="1"/>
</dbReference>
<name>A0AAD8DV53_MYTSE</name>
<sequence>MNPQNLPSPSPTQLKITPMSPAQPATIKPEEPEAIISTLTVASKIPDFWQENPRLWFIQVEAILTPQKTSDTNKYYMVVAKLNKEVIQQVADIVANPPETNKFQTLKDRLLQIYEESETRQIQKLISEIDLGDQKPSQLLRRMKDLARGRIEDDTLKILWQGHLPTSVRAVLTVTSAKDLQELAVIADKVMENNQPTQISEVARSKPEASVASDIAAIVSEIAKINLKIQDMDRGRWRNRSRSGYRKFSRSRSGSRTKPRMTPDNPKWLCKYHLRYRNRARKCEAPCNWKTNTPSTSSEN</sequence>
<dbReference type="EMBL" id="JARGEI010000012">
    <property type="protein sequence ID" value="KAJ8722995.1"/>
    <property type="molecule type" value="Genomic_DNA"/>
</dbReference>
<gene>
    <name evidence="3" type="ORF">PYW07_004175</name>
    <name evidence="4" type="ORF">PYW07_016203</name>
</gene>
<accession>A0AAD8DV53</accession>
<feature type="compositionally biased region" description="Pro residues" evidence="1">
    <location>
        <begin position="1"/>
        <end position="10"/>
    </location>
</feature>
<dbReference type="PANTHER" id="PTHR33327">
    <property type="entry name" value="ENDONUCLEASE"/>
    <property type="match status" value="1"/>
</dbReference>
<feature type="region of interest" description="Disordered" evidence="1">
    <location>
        <begin position="1"/>
        <end position="26"/>
    </location>
</feature>
<feature type="compositionally biased region" description="Basic residues" evidence="1">
    <location>
        <begin position="240"/>
        <end position="259"/>
    </location>
</feature>
<dbReference type="EMBL" id="JARGEI010000010">
    <property type="protein sequence ID" value="KAJ8725245.1"/>
    <property type="molecule type" value="Genomic_DNA"/>
</dbReference>
<dbReference type="PANTHER" id="PTHR33327:SF3">
    <property type="entry name" value="RNA-DIRECTED DNA POLYMERASE"/>
    <property type="match status" value="1"/>
</dbReference>
<protein>
    <recommendedName>
        <fullName evidence="2">DUF7041 domain-containing protein</fullName>
    </recommendedName>
</protein>
<evidence type="ECO:0000256" key="1">
    <source>
        <dbReference type="SAM" id="MobiDB-lite"/>
    </source>
</evidence>
<evidence type="ECO:0000313" key="4">
    <source>
        <dbReference type="EMBL" id="KAJ8725245.1"/>
    </source>
</evidence>
<comment type="caution">
    <text evidence="4">The sequence shown here is derived from an EMBL/GenBank/DDBJ whole genome shotgun (WGS) entry which is preliminary data.</text>
</comment>
<keyword evidence="5" id="KW-1185">Reference proteome</keyword>
<dbReference type="InterPro" id="IPR055469">
    <property type="entry name" value="DUF7041"/>
</dbReference>
<dbReference type="Proteomes" id="UP001231518">
    <property type="component" value="Chromosome 15"/>
</dbReference>
<dbReference type="Proteomes" id="UP001231518">
    <property type="component" value="Chromosome 7"/>
</dbReference>
<dbReference type="AlphaFoldDB" id="A0AAD8DV53"/>